<comment type="similarity">
    <text evidence="1">Belongs to the short-chain dehydrogenases/reductases (SDR) family.</text>
</comment>
<keyword evidence="2" id="KW-0560">Oxidoreductase</keyword>
<dbReference type="Pfam" id="PF13561">
    <property type="entry name" value="adh_short_C2"/>
    <property type="match status" value="1"/>
</dbReference>
<dbReference type="KEGG" id="htq:FRZ44_03630"/>
<dbReference type="CDD" id="cd05233">
    <property type="entry name" value="SDR_c"/>
    <property type="match status" value="1"/>
</dbReference>
<dbReference type="InterPro" id="IPR002347">
    <property type="entry name" value="SDR_fam"/>
</dbReference>
<dbReference type="RefSeq" id="WP_151175572.1">
    <property type="nucleotide sequence ID" value="NZ_CP042906.1"/>
</dbReference>
<dbReference type="PROSITE" id="PS00061">
    <property type="entry name" value="ADH_SHORT"/>
    <property type="match status" value="1"/>
</dbReference>
<evidence type="ECO:0000313" key="6">
    <source>
        <dbReference type="Proteomes" id="UP000326202"/>
    </source>
</evidence>
<name>A0A5J6MCN1_9PROT</name>
<organism evidence="5 6">
    <name type="scientific">Hypericibacter terrae</name>
    <dbReference type="NCBI Taxonomy" id="2602015"/>
    <lineage>
        <taxon>Bacteria</taxon>
        <taxon>Pseudomonadati</taxon>
        <taxon>Pseudomonadota</taxon>
        <taxon>Alphaproteobacteria</taxon>
        <taxon>Rhodospirillales</taxon>
        <taxon>Dongiaceae</taxon>
        <taxon>Hypericibacter</taxon>
    </lineage>
</organism>
<dbReference type="InterPro" id="IPR020904">
    <property type="entry name" value="Sc_DH/Rdtase_CS"/>
</dbReference>
<sequence>MKFKNRTVLVTGGNSGIGRAIALRAAAEGARLAICGRDSEKGASTLAELRATGAEAEFFQTNVADEGQAKALVASVLARFGELHVLINNAGAGARRSGIERSDSPGERWRKIVGPNLEGAYYIAAYALPALKAAGGGAIVNISSTATFHGNWGTYGVAKAGLEALTRSLAVEGAPHRIRANAVSPGWIKTDVTKNAAADAGWEKGASLLGRMGAPDEIARAVMFLASDEASFVTGATLIVDGGLTITDYPSLPWLEVAGTWKLFAGTLS</sequence>
<keyword evidence="3" id="KW-0520">NAD</keyword>
<dbReference type="PANTHER" id="PTHR24321">
    <property type="entry name" value="DEHYDROGENASES, SHORT CHAIN"/>
    <property type="match status" value="1"/>
</dbReference>
<dbReference type="AlphaFoldDB" id="A0A5J6MCN1"/>
<dbReference type="PRINTS" id="PR00080">
    <property type="entry name" value="SDRFAMILY"/>
</dbReference>
<dbReference type="OrthoDB" id="9789398at2"/>
<feature type="domain" description="Ketoreductase" evidence="4">
    <location>
        <begin position="6"/>
        <end position="190"/>
    </location>
</feature>
<dbReference type="PRINTS" id="PR00081">
    <property type="entry name" value="GDHRDH"/>
</dbReference>
<evidence type="ECO:0000313" key="5">
    <source>
        <dbReference type="EMBL" id="QEX15083.1"/>
    </source>
</evidence>
<dbReference type="GO" id="GO:0016491">
    <property type="term" value="F:oxidoreductase activity"/>
    <property type="evidence" value="ECO:0007669"/>
    <property type="project" value="UniProtKB-KW"/>
</dbReference>
<gene>
    <name evidence="5" type="ORF">FRZ44_03630</name>
</gene>
<dbReference type="EMBL" id="CP042906">
    <property type="protein sequence ID" value="QEX15083.1"/>
    <property type="molecule type" value="Genomic_DNA"/>
</dbReference>
<dbReference type="SUPFAM" id="SSF51735">
    <property type="entry name" value="NAD(P)-binding Rossmann-fold domains"/>
    <property type="match status" value="1"/>
</dbReference>
<evidence type="ECO:0000256" key="2">
    <source>
        <dbReference type="ARBA" id="ARBA00023002"/>
    </source>
</evidence>
<dbReference type="Gene3D" id="3.40.50.720">
    <property type="entry name" value="NAD(P)-binding Rossmann-like Domain"/>
    <property type="match status" value="1"/>
</dbReference>
<reference evidence="5 6" key="1">
    <citation type="submission" date="2019-08" db="EMBL/GenBank/DDBJ databases">
        <title>Hyperibacter terrae gen. nov., sp. nov. and Hyperibacter viscosus sp. nov., two new members in the family Rhodospirillaceae isolated from the rhizosphere of Hypericum perforatum.</title>
        <authorList>
            <person name="Noviana Z."/>
        </authorList>
    </citation>
    <scope>NUCLEOTIDE SEQUENCE [LARGE SCALE GENOMIC DNA]</scope>
    <source>
        <strain evidence="5 6">R5913</strain>
    </source>
</reference>
<dbReference type="InterPro" id="IPR057326">
    <property type="entry name" value="KR_dom"/>
</dbReference>
<dbReference type="SMART" id="SM00822">
    <property type="entry name" value="PKS_KR"/>
    <property type="match status" value="1"/>
</dbReference>
<dbReference type="Proteomes" id="UP000326202">
    <property type="component" value="Chromosome"/>
</dbReference>
<dbReference type="InterPro" id="IPR036291">
    <property type="entry name" value="NAD(P)-bd_dom_sf"/>
</dbReference>
<evidence type="ECO:0000259" key="4">
    <source>
        <dbReference type="SMART" id="SM00822"/>
    </source>
</evidence>
<evidence type="ECO:0000256" key="3">
    <source>
        <dbReference type="ARBA" id="ARBA00023027"/>
    </source>
</evidence>
<keyword evidence="6" id="KW-1185">Reference proteome</keyword>
<accession>A0A5J6MCN1</accession>
<dbReference type="PANTHER" id="PTHR24321:SF8">
    <property type="entry name" value="ESTRADIOL 17-BETA-DEHYDROGENASE 8-RELATED"/>
    <property type="match status" value="1"/>
</dbReference>
<proteinExistence type="inferred from homology"/>
<evidence type="ECO:0000256" key="1">
    <source>
        <dbReference type="ARBA" id="ARBA00006484"/>
    </source>
</evidence>
<protein>
    <submittedName>
        <fullName evidence="5">3-oxoacyl-ACP reductase</fullName>
    </submittedName>
</protein>
<dbReference type="FunFam" id="3.40.50.720:FF:000084">
    <property type="entry name" value="Short-chain dehydrogenase reductase"/>
    <property type="match status" value="1"/>
</dbReference>